<feature type="compositionally biased region" description="Low complexity" evidence="6">
    <location>
        <begin position="290"/>
        <end position="302"/>
    </location>
</feature>
<name>A0A914DA80_9BILA</name>
<evidence type="ECO:0000313" key="9">
    <source>
        <dbReference type="Proteomes" id="UP000887540"/>
    </source>
</evidence>
<evidence type="ECO:0000256" key="7">
    <source>
        <dbReference type="SAM" id="SignalP"/>
    </source>
</evidence>
<feature type="compositionally biased region" description="Polar residues" evidence="6">
    <location>
        <begin position="273"/>
        <end position="289"/>
    </location>
</feature>
<dbReference type="Gene3D" id="3.30.1120.50">
    <property type="entry name" value="Pepsin inhibitor-3"/>
    <property type="match status" value="2"/>
</dbReference>
<keyword evidence="4 7" id="KW-0732">Signal</keyword>
<feature type="chain" id="PRO_5037135395" evidence="7">
    <location>
        <begin position="18"/>
        <end position="313"/>
    </location>
</feature>
<dbReference type="InterPro" id="IPR010480">
    <property type="entry name" value="Pepsin-I3"/>
</dbReference>
<evidence type="ECO:0000256" key="4">
    <source>
        <dbReference type="ARBA" id="ARBA00022729"/>
    </source>
</evidence>
<dbReference type="PANTHER" id="PTHR37969">
    <property type="entry name" value="PROTEIN CBG07421-RELATED"/>
    <property type="match status" value="1"/>
</dbReference>
<feature type="compositionally biased region" description="Low complexity" evidence="6">
    <location>
        <begin position="22"/>
        <end position="43"/>
    </location>
</feature>
<dbReference type="PANTHER" id="PTHR37969:SF4">
    <property type="entry name" value="PEPSIN INHIBITOR-3-LIKE REPEATED DOMAIN-CONTAINING PROTEIN"/>
    <property type="match status" value="1"/>
</dbReference>
<evidence type="ECO:0000256" key="5">
    <source>
        <dbReference type="ARBA" id="ARBA00023157"/>
    </source>
</evidence>
<dbReference type="InterPro" id="IPR051901">
    <property type="entry name" value="Protease_Inhibitor_I33"/>
</dbReference>
<comment type="subcellular location">
    <subcellularLocation>
        <location evidence="1">Secreted</location>
    </subcellularLocation>
</comment>
<dbReference type="InterPro" id="IPR038412">
    <property type="entry name" value="Pepsin-I3_sf"/>
</dbReference>
<evidence type="ECO:0000256" key="3">
    <source>
        <dbReference type="ARBA" id="ARBA00022525"/>
    </source>
</evidence>
<keyword evidence="5" id="KW-1015">Disulfide bond</keyword>
<evidence type="ECO:0000256" key="2">
    <source>
        <dbReference type="ARBA" id="ARBA00008019"/>
    </source>
</evidence>
<feature type="region of interest" description="Disordered" evidence="6">
    <location>
        <begin position="110"/>
        <end position="194"/>
    </location>
</feature>
<dbReference type="AlphaFoldDB" id="A0A914DA80"/>
<feature type="domain" description="Pepsin inhibitor-3-like repeated" evidence="8">
    <location>
        <begin position="47"/>
        <end position="97"/>
    </location>
</feature>
<keyword evidence="9" id="KW-1185">Reference proteome</keyword>
<organism evidence="9 10">
    <name type="scientific">Acrobeloides nanus</name>
    <dbReference type="NCBI Taxonomy" id="290746"/>
    <lineage>
        <taxon>Eukaryota</taxon>
        <taxon>Metazoa</taxon>
        <taxon>Ecdysozoa</taxon>
        <taxon>Nematoda</taxon>
        <taxon>Chromadorea</taxon>
        <taxon>Rhabditida</taxon>
        <taxon>Tylenchina</taxon>
        <taxon>Cephalobomorpha</taxon>
        <taxon>Cephaloboidea</taxon>
        <taxon>Cephalobidae</taxon>
        <taxon>Acrobeloides</taxon>
    </lineage>
</organism>
<evidence type="ECO:0000256" key="6">
    <source>
        <dbReference type="SAM" id="MobiDB-lite"/>
    </source>
</evidence>
<evidence type="ECO:0000256" key="1">
    <source>
        <dbReference type="ARBA" id="ARBA00004613"/>
    </source>
</evidence>
<comment type="similarity">
    <text evidence="2">Belongs to the protease inhibitor I33 family.</text>
</comment>
<dbReference type="SUPFAM" id="SSF55149">
    <property type="entry name" value="Pepsin inhibitor-3"/>
    <property type="match status" value="1"/>
</dbReference>
<feature type="compositionally biased region" description="Low complexity" evidence="6">
    <location>
        <begin position="110"/>
        <end position="174"/>
    </location>
</feature>
<dbReference type="WBParaSite" id="ACRNAN_scaffold2207.g11687.t1">
    <property type="protein sequence ID" value="ACRNAN_scaffold2207.g11687.t1"/>
    <property type="gene ID" value="ACRNAN_scaffold2207.g11687"/>
</dbReference>
<protein>
    <submittedName>
        <fullName evidence="10">Pepsin inhibitor-3-like repeated domain-containing protein</fullName>
    </submittedName>
</protein>
<feature type="domain" description="Pepsin inhibitor-3-like repeated" evidence="8">
    <location>
        <begin position="211"/>
        <end position="277"/>
    </location>
</feature>
<sequence length="313" mass="35796">MKIFSIFIFIFVSQIYAQYAPSQQQNPQNNNQQNQPSPNGQQQPKKDGGKQGCVVTDRILFINGIKDHTLSADEMQELQDYNTALQAYKDKVKQIQQFKNQIRQYQAPNQVNGNQPYQQQQPRPNNQVNPNQGYPNQGYPNQGYQNQGYQQSPQGYQQQQQPYNNNYNYRQGRQANPATTAAPNGMGSEQLVDPDNPITSTLMPNLTMPDPPTKPSFCSQNDTTQYFFDSCMVQGGKVYVGDQYARDLTSDELTQLSDYDTKLAEYKNQTQTYQPNRQNQYGMNRNYQIPQNGQNPNQGQPQAPTPPQFCEKL</sequence>
<reference evidence="10" key="1">
    <citation type="submission" date="2022-11" db="UniProtKB">
        <authorList>
            <consortium name="WormBaseParasite"/>
        </authorList>
    </citation>
    <scope>IDENTIFICATION</scope>
</reference>
<evidence type="ECO:0000259" key="8">
    <source>
        <dbReference type="Pfam" id="PF06394"/>
    </source>
</evidence>
<evidence type="ECO:0000313" key="10">
    <source>
        <dbReference type="WBParaSite" id="ACRNAN_scaffold2207.g11687.t1"/>
    </source>
</evidence>
<proteinExistence type="inferred from homology"/>
<accession>A0A914DA80</accession>
<dbReference type="GO" id="GO:0005576">
    <property type="term" value="C:extracellular region"/>
    <property type="evidence" value="ECO:0007669"/>
    <property type="project" value="UniProtKB-SubCell"/>
</dbReference>
<feature type="signal peptide" evidence="7">
    <location>
        <begin position="1"/>
        <end position="17"/>
    </location>
</feature>
<dbReference type="Proteomes" id="UP000887540">
    <property type="component" value="Unplaced"/>
</dbReference>
<feature type="region of interest" description="Disordered" evidence="6">
    <location>
        <begin position="22"/>
        <end position="50"/>
    </location>
</feature>
<keyword evidence="3" id="KW-0964">Secreted</keyword>
<feature type="region of interest" description="Disordered" evidence="6">
    <location>
        <begin position="273"/>
        <end position="313"/>
    </location>
</feature>
<dbReference type="Pfam" id="PF06394">
    <property type="entry name" value="Pepsin-I3"/>
    <property type="match status" value="2"/>
</dbReference>